<dbReference type="Pfam" id="PF24626">
    <property type="entry name" value="SH3_Tf2-1"/>
    <property type="match status" value="1"/>
</dbReference>
<dbReference type="Gene3D" id="3.30.420.10">
    <property type="entry name" value="Ribonuclease H-like superfamily/Ribonuclease H"/>
    <property type="match status" value="1"/>
</dbReference>
<comment type="caution">
    <text evidence="3">The sequence shown here is derived from an EMBL/GenBank/DDBJ whole genome shotgun (WGS) entry which is preliminary data.</text>
</comment>
<proteinExistence type="predicted"/>
<dbReference type="Proteomes" id="UP000325315">
    <property type="component" value="Unassembled WGS sequence"/>
</dbReference>
<keyword evidence="1" id="KW-0511">Multifunctional enzyme</keyword>
<dbReference type="Pfam" id="PF17919">
    <property type="entry name" value="RT_RNaseH_2"/>
    <property type="match status" value="1"/>
</dbReference>
<protein>
    <submittedName>
        <fullName evidence="3">Polyprotein</fullName>
    </submittedName>
</protein>
<dbReference type="InterPro" id="IPR000477">
    <property type="entry name" value="RT_dom"/>
</dbReference>
<feature type="domain" description="Integrase catalytic" evidence="2">
    <location>
        <begin position="1"/>
        <end position="99"/>
    </location>
</feature>
<dbReference type="GO" id="GO:0015074">
    <property type="term" value="P:DNA integration"/>
    <property type="evidence" value="ECO:0007669"/>
    <property type="project" value="InterPro"/>
</dbReference>
<dbReference type="InterPro" id="IPR050951">
    <property type="entry name" value="Retrovirus_Pol_polyprotein"/>
</dbReference>
<dbReference type="EMBL" id="SMMG02000009">
    <property type="protein sequence ID" value="KAA3461235.1"/>
    <property type="molecule type" value="Genomic_DNA"/>
</dbReference>
<dbReference type="SUPFAM" id="SSF53098">
    <property type="entry name" value="Ribonuclease H-like"/>
    <property type="match status" value="1"/>
</dbReference>
<dbReference type="InterPro" id="IPR016197">
    <property type="entry name" value="Chromo-like_dom_sf"/>
</dbReference>
<dbReference type="InterPro" id="IPR001584">
    <property type="entry name" value="Integrase_cat-core"/>
</dbReference>
<dbReference type="InterPro" id="IPR023780">
    <property type="entry name" value="Chromo_domain"/>
</dbReference>
<evidence type="ECO:0000313" key="3">
    <source>
        <dbReference type="EMBL" id="KAA3461235.1"/>
    </source>
</evidence>
<dbReference type="InterPro" id="IPR043128">
    <property type="entry name" value="Rev_trsase/Diguanyl_cyclase"/>
</dbReference>
<evidence type="ECO:0000259" key="2">
    <source>
        <dbReference type="PROSITE" id="PS50994"/>
    </source>
</evidence>
<accession>A0A5B6UZQ5</accession>
<dbReference type="InterPro" id="IPR041577">
    <property type="entry name" value="RT_RNaseH_2"/>
</dbReference>
<dbReference type="PROSITE" id="PS50994">
    <property type="entry name" value="INTEGRASE"/>
    <property type="match status" value="1"/>
</dbReference>
<evidence type="ECO:0000256" key="1">
    <source>
        <dbReference type="ARBA" id="ARBA00023268"/>
    </source>
</evidence>
<dbReference type="SUPFAM" id="SSF54160">
    <property type="entry name" value="Chromo domain-like"/>
    <property type="match status" value="1"/>
</dbReference>
<keyword evidence="4" id="KW-1185">Reference proteome</keyword>
<dbReference type="PANTHER" id="PTHR37984">
    <property type="entry name" value="PROTEIN CBG26694"/>
    <property type="match status" value="1"/>
</dbReference>
<dbReference type="GO" id="GO:0003676">
    <property type="term" value="F:nucleic acid binding"/>
    <property type="evidence" value="ECO:0007669"/>
    <property type="project" value="InterPro"/>
</dbReference>
<dbReference type="GO" id="GO:0003824">
    <property type="term" value="F:catalytic activity"/>
    <property type="evidence" value="ECO:0007669"/>
    <property type="project" value="UniProtKB-KW"/>
</dbReference>
<dbReference type="Gene3D" id="3.10.10.10">
    <property type="entry name" value="HIV Type 1 Reverse Transcriptase, subunit A, domain 1"/>
    <property type="match status" value="1"/>
</dbReference>
<dbReference type="InterPro" id="IPR036397">
    <property type="entry name" value="RNaseH_sf"/>
</dbReference>
<dbReference type="CDD" id="cd09274">
    <property type="entry name" value="RNase_HI_RT_Ty3"/>
    <property type="match status" value="1"/>
</dbReference>
<evidence type="ECO:0000313" key="4">
    <source>
        <dbReference type="Proteomes" id="UP000325315"/>
    </source>
</evidence>
<dbReference type="InterPro" id="IPR056924">
    <property type="entry name" value="SH3_Tf2-1"/>
</dbReference>
<dbReference type="InterPro" id="IPR012337">
    <property type="entry name" value="RNaseH-like_sf"/>
</dbReference>
<gene>
    <name evidence="3" type="ORF">EPI10_027822</name>
</gene>
<dbReference type="OrthoDB" id="415724at2759"/>
<dbReference type="CDD" id="cd01647">
    <property type="entry name" value="RT_LTR"/>
    <property type="match status" value="1"/>
</dbReference>
<dbReference type="PANTHER" id="PTHR37984:SF5">
    <property type="entry name" value="PROTEIN NYNRIN-LIKE"/>
    <property type="match status" value="1"/>
</dbReference>
<dbReference type="Pfam" id="PF00385">
    <property type="entry name" value="Chromo"/>
    <property type="match status" value="1"/>
</dbReference>
<dbReference type="Gene3D" id="3.30.70.270">
    <property type="match status" value="1"/>
</dbReference>
<name>A0A5B6UZQ5_9ROSI</name>
<organism evidence="3 4">
    <name type="scientific">Gossypium australe</name>
    <dbReference type="NCBI Taxonomy" id="47621"/>
    <lineage>
        <taxon>Eukaryota</taxon>
        <taxon>Viridiplantae</taxon>
        <taxon>Streptophyta</taxon>
        <taxon>Embryophyta</taxon>
        <taxon>Tracheophyta</taxon>
        <taxon>Spermatophyta</taxon>
        <taxon>Magnoliopsida</taxon>
        <taxon>eudicotyledons</taxon>
        <taxon>Gunneridae</taxon>
        <taxon>Pentapetalae</taxon>
        <taxon>rosids</taxon>
        <taxon>malvids</taxon>
        <taxon>Malvales</taxon>
        <taxon>Malvaceae</taxon>
        <taxon>Malvoideae</taxon>
        <taxon>Gossypium</taxon>
    </lineage>
</organism>
<dbReference type="AlphaFoldDB" id="A0A5B6UZQ5"/>
<dbReference type="SUPFAM" id="SSF56672">
    <property type="entry name" value="DNA/RNA polymerases"/>
    <property type="match status" value="1"/>
</dbReference>
<dbReference type="InterPro" id="IPR043502">
    <property type="entry name" value="DNA/RNA_pol_sf"/>
</dbReference>
<dbReference type="Pfam" id="PF00078">
    <property type="entry name" value="RVT_1"/>
    <property type="match status" value="1"/>
</dbReference>
<reference evidence="4" key="1">
    <citation type="journal article" date="2019" name="Plant Biotechnol. J.">
        <title>Genome sequencing of the Australian wild diploid species Gossypium australe highlights disease resistance and delayed gland morphogenesis.</title>
        <authorList>
            <person name="Cai Y."/>
            <person name="Cai X."/>
            <person name="Wang Q."/>
            <person name="Wang P."/>
            <person name="Zhang Y."/>
            <person name="Cai C."/>
            <person name="Xu Y."/>
            <person name="Wang K."/>
            <person name="Zhou Z."/>
            <person name="Wang C."/>
            <person name="Geng S."/>
            <person name="Li B."/>
            <person name="Dong Q."/>
            <person name="Hou Y."/>
            <person name="Wang H."/>
            <person name="Ai P."/>
            <person name="Liu Z."/>
            <person name="Yi F."/>
            <person name="Sun M."/>
            <person name="An G."/>
            <person name="Cheng J."/>
            <person name="Zhang Y."/>
            <person name="Shi Q."/>
            <person name="Xie Y."/>
            <person name="Shi X."/>
            <person name="Chang Y."/>
            <person name="Huang F."/>
            <person name="Chen Y."/>
            <person name="Hong S."/>
            <person name="Mi L."/>
            <person name="Sun Q."/>
            <person name="Zhang L."/>
            <person name="Zhou B."/>
            <person name="Peng R."/>
            <person name="Zhang X."/>
            <person name="Liu F."/>
        </authorList>
    </citation>
    <scope>NUCLEOTIDE SEQUENCE [LARGE SCALE GENOMIC DNA]</scope>
    <source>
        <strain evidence="4">cv. PA1801</strain>
    </source>
</reference>
<sequence length="671" mass="78582">MDFVTRLPLSTSKKNVVWVIVDLLTKSAYFIAFRTNWSLQKLAKFYIREIVRLHGIPVSIISDQDPRFTSRFWRQLHESLGTRLHFSIVFHQKTDGQSEWTCFEPVSLILNQVGNVIYHWLNLYTIIVSNQVFRWLRIKLCMDVDVDHLLKAAFDRQKSYVDLKCRDIKNSVGDKVFLKVLPWKKILRFGQKGKLSPHFIGPYEIIERVGPVAYLLALPLELQKIHNVFHVSMLRRYQSDPSHVITTEDIEIRPDLSYEEPVKILAREMKELRNKRVPLVKVLWRSHSIEEATWEPEETMRSQYPHLFSDLVPSTTPISIAPYRMASTELKELKAQLQELIDRGFARPSFFPWGAPIDLCSGYYQLRVKDSDVPKTTFRSSVYRPDEQIFSPYLDRFKVVFIDDILVYSRDENEHAEYLRIGLQTLREKQLYAKFSKCEFWLREVSFLGHVVSAEAKDVKFEWSDKCQQSFDILKALLTEAQVLVQPESGKEFIIYSDASLNGLGCIFMQEGKVVAYASIQLKLHERNYPAHGLELAAIVFALKIWRHYLFGEKCHTFTDHKSLKYLNLRQRMWLELLKDYDLIIYYHPGKANTFEAQKNDSKLQAKRKQSESTLDLEFQIETDGCLLFRGRVCLPKSLELVQKILNEAHNGNMSIHLGSNKMYNDLKKMY</sequence>